<comment type="caution">
    <text evidence="2">The sequence shown here is derived from an EMBL/GenBank/DDBJ whole genome shotgun (WGS) entry which is preliminary data.</text>
</comment>
<evidence type="ECO:0000313" key="2">
    <source>
        <dbReference type="EMBL" id="MBC6681068.1"/>
    </source>
</evidence>
<evidence type="ECO:0000313" key="3">
    <source>
        <dbReference type="Proteomes" id="UP000602647"/>
    </source>
</evidence>
<evidence type="ECO:0000256" key="1">
    <source>
        <dbReference type="SAM" id="Phobius"/>
    </source>
</evidence>
<protein>
    <submittedName>
        <fullName evidence="2">Uncharacterized protein</fullName>
    </submittedName>
</protein>
<dbReference type="RefSeq" id="WP_187304166.1">
    <property type="nucleotide sequence ID" value="NZ_JACRYT010000025.1"/>
</dbReference>
<accession>A0A923NS75</accession>
<feature type="transmembrane region" description="Helical" evidence="1">
    <location>
        <begin position="246"/>
        <end position="266"/>
    </location>
</feature>
<keyword evidence="1" id="KW-1133">Transmembrane helix</keyword>
<feature type="transmembrane region" description="Helical" evidence="1">
    <location>
        <begin position="164"/>
        <end position="187"/>
    </location>
</feature>
<dbReference type="AlphaFoldDB" id="A0A923NS75"/>
<proteinExistence type="predicted"/>
<dbReference type="Proteomes" id="UP000602647">
    <property type="component" value="Unassembled WGS sequence"/>
</dbReference>
<dbReference type="EMBL" id="JACRYT010000025">
    <property type="protein sequence ID" value="MBC6681068.1"/>
    <property type="molecule type" value="Genomic_DNA"/>
</dbReference>
<name>A0A923NS75_9FIRM</name>
<feature type="transmembrane region" description="Helical" evidence="1">
    <location>
        <begin position="199"/>
        <end position="218"/>
    </location>
</feature>
<gene>
    <name evidence="2" type="ORF">H9L42_14695</name>
</gene>
<sequence length="275" mass="30500">MKDSSERRARAGISAIFAFLLFLCLTTVLAGTCAMGIFSESHLRSSLQNSNYIQESVRSLREALKTEAEEHGLPGTFLSGQIDENSFKKDLEAEIAGAGDVERGKRLETQIAGSIASYLREHQVGQNERVEEASAEIAAKTAGYYENYTSFPFAEVLFEYKEGIFSWMKILLPASLLLAAVLVFLLFRLHETFREGGCYGLSSLLATAIVSGIAGFALRFENKWEFSSDFPAYQAFVEAFFKSPAMVLWVNGFCLALLSIIGMAILKSPEKKERY</sequence>
<keyword evidence="3" id="KW-1185">Reference proteome</keyword>
<reference evidence="2" key="1">
    <citation type="submission" date="2020-08" db="EMBL/GenBank/DDBJ databases">
        <title>Genome public.</title>
        <authorList>
            <person name="Liu C."/>
            <person name="Sun Q."/>
        </authorList>
    </citation>
    <scope>NUCLEOTIDE SEQUENCE</scope>
    <source>
        <strain evidence="2">BX12</strain>
    </source>
</reference>
<keyword evidence="1" id="KW-0472">Membrane</keyword>
<organism evidence="2 3">
    <name type="scientific">Zhenpiania hominis</name>
    <dbReference type="NCBI Taxonomy" id="2763644"/>
    <lineage>
        <taxon>Bacteria</taxon>
        <taxon>Bacillati</taxon>
        <taxon>Bacillota</taxon>
        <taxon>Clostridia</taxon>
        <taxon>Peptostreptococcales</taxon>
        <taxon>Anaerovoracaceae</taxon>
        <taxon>Zhenpiania</taxon>
    </lineage>
</organism>
<keyword evidence="1" id="KW-0812">Transmembrane</keyword>